<comment type="catalytic activity">
    <reaction evidence="1">
        <text>7,8-dihydroneopterin = 6-hydroxymethyl-7,8-dihydropterin + glycolaldehyde</text>
        <dbReference type="Rhea" id="RHEA:10540"/>
        <dbReference type="ChEBI" id="CHEBI:17001"/>
        <dbReference type="ChEBI" id="CHEBI:17071"/>
        <dbReference type="ChEBI" id="CHEBI:44841"/>
        <dbReference type="EC" id="4.1.2.25"/>
    </reaction>
</comment>
<keyword evidence="5" id="KW-0289">Folate biosynthesis</keyword>
<dbReference type="EMBL" id="QFPW01000008">
    <property type="protein sequence ID" value="PZQ49280.1"/>
    <property type="molecule type" value="Genomic_DNA"/>
</dbReference>
<organism evidence="9 10">
    <name type="scientific">Rhodovulum sulfidophilum</name>
    <name type="common">Rhodobacter sulfidophilus</name>
    <dbReference type="NCBI Taxonomy" id="35806"/>
    <lineage>
        <taxon>Bacteria</taxon>
        <taxon>Pseudomonadati</taxon>
        <taxon>Pseudomonadota</taxon>
        <taxon>Alphaproteobacteria</taxon>
        <taxon>Rhodobacterales</taxon>
        <taxon>Paracoccaceae</taxon>
        <taxon>Rhodovulum</taxon>
    </lineage>
</organism>
<sequence length="301" mass="31767">MQETMIAFAAPEARAGAAEGGQPLDRISVRDDVRAVEIGAFGSERGVTQRLRFNVVLEVAPHEAARGDDVDLVISYDTITEAIEAELAAERLNLLETLAERIAARCLADRRAARAFVRIEKLDRGTGALGVEIVRARAAEPASAAPGAPPLVLFLPSRLAAPELAAWLDACAGRERPPVLCLGPESPEPAAASDAGLRVGLLAIERAAWMLAERDPRFEVIGTRTELDWATRRGRPTIWAPVKMVLDARVRPAADASDPAALAAWLAAELGAPFAIAGEDAPRGATPLADPAALADFPSSS</sequence>
<evidence type="ECO:0000256" key="4">
    <source>
        <dbReference type="ARBA" id="ARBA00013043"/>
    </source>
</evidence>
<dbReference type="Pfam" id="PF02152">
    <property type="entry name" value="FolB"/>
    <property type="match status" value="1"/>
</dbReference>
<evidence type="ECO:0000256" key="7">
    <source>
        <dbReference type="ARBA" id="ARBA00032903"/>
    </source>
</evidence>
<dbReference type="SUPFAM" id="SSF55620">
    <property type="entry name" value="Tetrahydrobiopterin biosynthesis enzymes-like"/>
    <property type="match status" value="1"/>
</dbReference>
<dbReference type="EC" id="4.1.2.25" evidence="4"/>
<dbReference type="InterPro" id="IPR043133">
    <property type="entry name" value="GTP-CH-I_C/QueF"/>
</dbReference>
<protein>
    <recommendedName>
        <fullName evidence="4">dihydroneopterin aldolase</fullName>
        <ecNumber evidence="4">4.1.2.25</ecNumber>
    </recommendedName>
    <alternativeName>
        <fullName evidence="7">7,8-dihydroneopterin aldolase</fullName>
    </alternativeName>
</protein>
<dbReference type="GO" id="GO:0005737">
    <property type="term" value="C:cytoplasm"/>
    <property type="evidence" value="ECO:0007669"/>
    <property type="project" value="TreeGrafter"/>
</dbReference>
<evidence type="ECO:0000256" key="3">
    <source>
        <dbReference type="ARBA" id="ARBA00005708"/>
    </source>
</evidence>
<dbReference type="Gene3D" id="3.30.1130.10">
    <property type="match status" value="1"/>
</dbReference>
<dbReference type="PANTHER" id="PTHR42844">
    <property type="entry name" value="DIHYDRONEOPTERIN ALDOLASE 1-RELATED"/>
    <property type="match status" value="1"/>
</dbReference>
<evidence type="ECO:0000256" key="6">
    <source>
        <dbReference type="ARBA" id="ARBA00023239"/>
    </source>
</evidence>
<name>A0A2W5QD00_RHOSU</name>
<proteinExistence type="inferred from homology"/>
<comment type="caution">
    <text evidence="9">The sequence shown here is derived from an EMBL/GenBank/DDBJ whole genome shotgun (WGS) entry which is preliminary data.</text>
</comment>
<comment type="similarity">
    <text evidence="3">Belongs to the DHNA family.</text>
</comment>
<dbReference type="InterPro" id="IPR006156">
    <property type="entry name" value="Dihydroneopterin_aldolase"/>
</dbReference>
<evidence type="ECO:0000256" key="1">
    <source>
        <dbReference type="ARBA" id="ARBA00001353"/>
    </source>
</evidence>
<evidence type="ECO:0000313" key="9">
    <source>
        <dbReference type="EMBL" id="PZQ49280.1"/>
    </source>
</evidence>
<dbReference type="SMART" id="SM00905">
    <property type="entry name" value="FolB"/>
    <property type="match status" value="1"/>
</dbReference>
<dbReference type="InterPro" id="IPR006157">
    <property type="entry name" value="FolB_dom"/>
</dbReference>
<dbReference type="Proteomes" id="UP000249185">
    <property type="component" value="Unassembled WGS sequence"/>
</dbReference>
<evidence type="ECO:0000259" key="8">
    <source>
        <dbReference type="SMART" id="SM00905"/>
    </source>
</evidence>
<accession>A0A2W5QD00</accession>
<gene>
    <name evidence="9" type="ORF">DI556_12070</name>
</gene>
<comment type="pathway">
    <text evidence="2">Cofactor biosynthesis; tetrahydrofolate biosynthesis; 2-amino-4-hydroxy-6-hydroxymethyl-7,8-dihydropteridine diphosphate from 7,8-dihydroneopterin triphosphate: step 3/4.</text>
</comment>
<evidence type="ECO:0000256" key="2">
    <source>
        <dbReference type="ARBA" id="ARBA00005013"/>
    </source>
</evidence>
<evidence type="ECO:0000256" key="5">
    <source>
        <dbReference type="ARBA" id="ARBA00022909"/>
    </source>
</evidence>
<keyword evidence="6" id="KW-0456">Lyase</keyword>
<evidence type="ECO:0000313" key="10">
    <source>
        <dbReference type="Proteomes" id="UP000249185"/>
    </source>
</evidence>
<dbReference type="GO" id="GO:0046656">
    <property type="term" value="P:folic acid biosynthetic process"/>
    <property type="evidence" value="ECO:0007669"/>
    <property type="project" value="UniProtKB-KW"/>
</dbReference>
<feature type="domain" description="Dihydroneopterin aldolase/epimerase" evidence="8">
    <location>
        <begin position="27"/>
        <end position="135"/>
    </location>
</feature>
<dbReference type="PANTHER" id="PTHR42844:SF1">
    <property type="entry name" value="DIHYDRONEOPTERIN ALDOLASE 1-RELATED"/>
    <property type="match status" value="1"/>
</dbReference>
<dbReference type="GO" id="GO:0004150">
    <property type="term" value="F:dihydroneopterin aldolase activity"/>
    <property type="evidence" value="ECO:0007669"/>
    <property type="project" value="UniProtKB-EC"/>
</dbReference>
<reference evidence="9 10" key="1">
    <citation type="submission" date="2017-08" db="EMBL/GenBank/DDBJ databases">
        <title>Infants hospitalized years apart are colonized by the same room-sourced microbial strains.</title>
        <authorList>
            <person name="Brooks B."/>
            <person name="Olm M.R."/>
            <person name="Firek B.A."/>
            <person name="Baker R."/>
            <person name="Thomas B.C."/>
            <person name="Morowitz M.J."/>
            <person name="Banfield J.F."/>
        </authorList>
    </citation>
    <scope>NUCLEOTIDE SEQUENCE [LARGE SCALE GENOMIC DNA]</scope>
    <source>
        <strain evidence="9">S2_005_002_R2_34</strain>
    </source>
</reference>
<dbReference type="AlphaFoldDB" id="A0A2W5QD00"/>